<sequence>MSFKDVWGSQVNPSNASSERSKRSAAHQTPRGHSHEAGDKMLETSSQTIGAMRHHVLMCAERWIHGRNIELKIAELENQLADICRARRLMRNILGDMAMHSSWSLVVKLMDSCEAVTKDIFHDSAKDMLERVHTFHRQKLFDHCHQGAAGVAKSNRQDSRSRNTTTQQGTMLPPRGQGDSMEGRAIEVKTKAGDPYTPPPNPSRPKTPAKPTRMRHFRQFGPGSDRVLMTAAEFYRIEEACMKNKEASVLGGVGNVVPRNNRPPMGKPGNMSARESPVLSPINSNEEGLPSLRKTATTTFKIEVSTNKSSDHNQFSNKVISVEELCHRSSSNRSKESTSLDISTEESTLKDQSDAHSEASSISLDAKGFLEARERSVRAEKCTEKIEAKITEWKMNVAKEQIRRAAVQAAKREEEAFGPANFKGRTQCTDAWW</sequence>
<feature type="region of interest" description="Disordered" evidence="1">
    <location>
        <begin position="327"/>
        <end position="360"/>
    </location>
</feature>
<feature type="compositionally biased region" description="Basic and acidic residues" evidence="1">
    <location>
        <begin position="347"/>
        <end position="357"/>
    </location>
</feature>
<feature type="compositionally biased region" description="Basic and acidic residues" evidence="1">
    <location>
        <begin position="181"/>
        <end position="192"/>
    </location>
</feature>
<dbReference type="AlphaFoldDB" id="A0AA38XPC0"/>
<evidence type="ECO:0000313" key="3">
    <source>
        <dbReference type="Proteomes" id="UP001172673"/>
    </source>
</evidence>
<feature type="compositionally biased region" description="Polar residues" evidence="1">
    <location>
        <begin position="9"/>
        <end position="18"/>
    </location>
</feature>
<comment type="caution">
    <text evidence="2">The sequence shown here is derived from an EMBL/GenBank/DDBJ whole genome shotgun (WGS) entry which is preliminary data.</text>
</comment>
<feature type="region of interest" description="Disordered" evidence="1">
    <location>
        <begin position="147"/>
        <end position="212"/>
    </location>
</feature>
<evidence type="ECO:0000256" key="1">
    <source>
        <dbReference type="SAM" id="MobiDB-lite"/>
    </source>
</evidence>
<feature type="region of interest" description="Disordered" evidence="1">
    <location>
        <begin position="258"/>
        <end position="289"/>
    </location>
</feature>
<feature type="compositionally biased region" description="Pro residues" evidence="1">
    <location>
        <begin position="196"/>
        <end position="205"/>
    </location>
</feature>
<gene>
    <name evidence="2" type="ORF">H2200_000368</name>
</gene>
<reference evidence="2" key="1">
    <citation type="submission" date="2022-10" db="EMBL/GenBank/DDBJ databases">
        <title>Culturing micro-colonial fungi from biological soil crusts in the Mojave desert and describing Neophaeococcomyces mojavensis, and introducing the new genera and species Taxawa tesnikishii.</title>
        <authorList>
            <person name="Kurbessoian T."/>
            <person name="Stajich J.E."/>
        </authorList>
    </citation>
    <scope>NUCLEOTIDE SEQUENCE</scope>
    <source>
        <strain evidence="2">TK_41</strain>
    </source>
</reference>
<accession>A0AA38XPC0</accession>
<organism evidence="2 3">
    <name type="scientific">Cladophialophora chaetospira</name>
    <dbReference type="NCBI Taxonomy" id="386627"/>
    <lineage>
        <taxon>Eukaryota</taxon>
        <taxon>Fungi</taxon>
        <taxon>Dikarya</taxon>
        <taxon>Ascomycota</taxon>
        <taxon>Pezizomycotina</taxon>
        <taxon>Eurotiomycetes</taxon>
        <taxon>Chaetothyriomycetidae</taxon>
        <taxon>Chaetothyriales</taxon>
        <taxon>Herpotrichiellaceae</taxon>
        <taxon>Cladophialophora</taxon>
    </lineage>
</organism>
<feature type="region of interest" description="Disordered" evidence="1">
    <location>
        <begin position="1"/>
        <end position="39"/>
    </location>
</feature>
<dbReference type="Proteomes" id="UP001172673">
    <property type="component" value="Unassembled WGS sequence"/>
</dbReference>
<protein>
    <submittedName>
        <fullName evidence="2">Uncharacterized protein</fullName>
    </submittedName>
</protein>
<evidence type="ECO:0000313" key="2">
    <source>
        <dbReference type="EMBL" id="KAJ9616649.1"/>
    </source>
</evidence>
<name>A0AA38XPC0_9EURO</name>
<proteinExistence type="predicted"/>
<dbReference type="EMBL" id="JAPDRK010000001">
    <property type="protein sequence ID" value="KAJ9616649.1"/>
    <property type="molecule type" value="Genomic_DNA"/>
</dbReference>
<keyword evidence="3" id="KW-1185">Reference proteome</keyword>